<sequence length="235" mass="26995">MTDNEKQELYTEVNELLDIYNEFSPCQPDGKSVIEAVKPCITEMIDYIMKDATEAASMKDWLDRTDFWTAPASTRFHGNFKGGLSLHTLMVIKQSLEFAHTVLENFYTSPEATNYTVRAYDIFIAALCHDFCKTGFYGVEYRNTKDITGNWIKQPFYKTLNDNRNLGHGNESVLMMIEILPSIINNRMVIEAVSRHMGFSDLTDTEMFNYSNFLQNPLVILLQLADQTAAQWFGM</sequence>
<dbReference type="EMBL" id="FOFU01000001">
    <property type="protein sequence ID" value="SEP86152.1"/>
    <property type="molecule type" value="Genomic_DNA"/>
</dbReference>
<organism evidence="1 2">
    <name type="scientific">Treponema bryantii</name>
    <dbReference type="NCBI Taxonomy" id="163"/>
    <lineage>
        <taxon>Bacteria</taxon>
        <taxon>Pseudomonadati</taxon>
        <taxon>Spirochaetota</taxon>
        <taxon>Spirochaetia</taxon>
        <taxon>Spirochaetales</taxon>
        <taxon>Treponemataceae</taxon>
        <taxon>Treponema</taxon>
    </lineage>
</organism>
<evidence type="ECO:0000313" key="2">
    <source>
        <dbReference type="Proteomes" id="UP000182360"/>
    </source>
</evidence>
<dbReference type="InterPro" id="IPR003607">
    <property type="entry name" value="HD/PDEase_dom"/>
</dbReference>
<dbReference type="SUPFAM" id="SSF109604">
    <property type="entry name" value="HD-domain/PDEase-like"/>
    <property type="match status" value="1"/>
</dbReference>
<accession>A0A1H9BAV6</accession>
<dbReference type="OrthoDB" id="357543at2"/>
<dbReference type="RefSeq" id="WP_074640814.1">
    <property type="nucleotide sequence ID" value="NZ_AP025286.1"/>
</dbReference>
<reference evidence="1 2" key="1">
    <citation type="submission" date="2016-10" db="EMBL/GenBank/DDBJ databases">
        <authorList>
            <person name="de Groot N.N."/>
        </authorList>
    </citation>
    <scope>NUCLEOTIDE SEQUENCE [LARGE SCALE GENOMIC DNA]</scope>
    <source>
        <strain evidence="1 2">B25</strain>
    </source>
</reference>
<proteinExistence type="predicted"/>
<dbReference type="CDD" id="cd00077">
    <property type="entry name" value="HDc"/>
    <property type="match status" value="1"/>
</dbReference>
<evidence type="ECO:0008006" key="3">
    <source>
        <dbReference type="Google" id="ProtNLM"/>
    </source>
</evidence>
<keyword evidence="2" id="KW-1185">Reference proteome</keyword>
<dbReference type="Gene3D" id="1.10.3210.40">
    <property type="match status" value="1"/>
</dbReference>
<evidence type="ECO:0000313" key="1">
    <source>
        <dbReference type="EMBL" id="SEP86152.1"/>
    </source>
</evidence>
<dbReference type="Proteomes" id="UP000182360">
    <property type="component" value="Unassembled WGS sequence"/>
</dbReference>
<dbReference type="STRING" id="163.SAMN04487775_102291"/>
<gene>
    <name evidence="1" type="ORF">SAMN04487977_101644</name>
</gene>
<protein>
    <recommendedName>
        <fullName evidence="3">HD domain-containing protein</fullName>
    </recommendedName>
</protein>
<dbReference type="eggNOG" id="COG3481">
    <property type="taxonomic scope" value="Bacteria"/>
</dbReference>
<dbReference type="AlphaFoldDB" id="A0A1H9BAV6"/>
<name>A0A1H9BAV6_9SPIR</name>